<organism evidence="10 11">
    <name type="scientific">Bionectria ochroleuca</name>
    <name type="common">Gliocladium roseum</name>
    <dbReference type="NCBI Taxonomy" id="29856"/>
    <lineage>
        <taxon>Eukaryota</taxon>
        <taxon>Fungi</taxon>
        <taxon>Dikarya</taxon>
        <taxon>Ascomycota</taxon>
        <taxon>Pezizomycotina</taxon>
        <taxon>Sordariomycetes</taxon>
        <taxon>Hypocreomycetidae</taxon>
        <taxon>Hypocreales</taxon>
        <taxon>Bionectriaceae</taxon>
        <taxon>Clonostachys</taxon>
    </lineage>
</organism>
<dbReference type="InterPro" id="IPR045863">
    <property type="entry name" value="CorA_TM1_TM2"/>
</dbReference>
<dbReference type="Pfam" id="PF01544">
    <property type="entry name" value="CorA"/>
    <property type="match status" value="1"/>
</dbReference>
<evidence type="ECO:0000313" key="10">
    <source>
        <dbReference type="EMBL" id="VUC26309.1"/>
    </source>
</evidence>
<feature type="region of interest" description="Disordered" evidence="8">
    <location>
        <begin position="660"/>
        <end position="708"/>
    </location>
</feature>
<feature type="compositionally biased region" description="Basic and acidic residues" evidence="8">
    <location>
        <begin position="952"/>
        <end position="965"/>
    </location>
</feature>
<reference evidence="10 11" key="1">
    <citation type="submission" date="2019-06" db="EMBL/GenBank/DDBJ databases">
        <authorList>
            <person name="Broberg M."/>
        </authorList>
    </citation>
    <scope>NUCLEOTIDE SEQUENCE [LARGE SCALE GENOMIC DNA]</scope>
</reference>
<evidence type="ECO:0000256" key="8">
    <source>
        <dbReference type="SAM" id="MobiDB-lite"/>
    </source>
</evidence>
<feature type="region of interest" description="Disordered" evidence="8">
    <location>
        <begin position="1357"/>
        <end position="1399"/>
    </location>
</feature>
<keyword evidence="3" id="KW-0677">Repeat</keyword>
<keyword evidence="5 7" id="KW-0040">ANK repeat</keyword>
<keyword evidence="2 9" id="KW-0812">Transmembrane</keyword>
<accession>A0ABY6U878</accession>
<evidence type="ECO:0000256" key="2">
    <source>
        <dbReference type="ARBA" id="ARBA00022692"/>
    </source>
</evidence>
<proteinExistence type="predicted"/>
<evidence type="ECO:0000256" key="6">
    <source>
        <dbReference type="ARBA" id="ARBA00023136"/>
    </source>
</evidence>
<dbReference type="InterPro" id="IPR002523">
    <property type="entry name" value="MgTranspt_CorA/ZnTranspt_ZntB"/>
</dbReference>
<sequence>MTSGAPETNMTDIPTASADQPNQPAGLPLVQPEVGEAIEEALPSLQQFIRDVPKQSDGFISAGDKEKLDKILKGMKPDEVKAKDDDDEGRTALHNVALRGLRGVVARLVKDGADVSAEDAKKNRPLHLCSQGGFGVTARELLKQGAKGGIDAENSGGETALHLASLKGRITVVKILLEHNASTNVLAKFNRSPLFNASMKGHLETVRLLLSDTNPLQVQTDTGRTPLHVAILNKYEKVTEELLKKGAETHICDSKGWTPLMTATKKESVSLMEILLRPSRAGQDLQLDTPDKRKVTPLKAAASLGFLAGVDKLIDAGAKCTSSNLEMQELLPAAEKFIKEDPNWTALNPKTLALLLRTASRWRYRNIVEQLLGLDNIRDCNTPNDASWGGLTCASFYGHANIVELFLENDAKIGLSVEEKGRALQAASKQGYDGIVKQLLDKKIRTPINIKDNDGMTALHHAISRDIVDVKQQDEKALGQHVVDGGKKSHTESEPGKHDEVVQLLLDSGAKREQKTKAGETALHHAVRSARYKRTHRVELILENMKEGDVWAVNEKGQTALALAFETASTEDQAANWAMEEGDGHNIARLILLKRKGRVDNGFETAESNNWSAIELAAYHNLPEVLALLLINSTSMKETMKRVDSAKELVMRTKKLATEAKSRRVASASVPAERGEHNEDDSGDDQDDEGSDPSEDQNGSNTEDDEIESNKRHLILDILNDPQIVIIKDSESYKLPQPERSVEGVPKDHIASIFQFYTDDEESSMIQRFRNVQQVVYDEGPKHIMEVAVESSKNIYGKMKSYLHIAKPETKKFTWVHFSSTNMVWMEDALKRIMIDDGYSKDQFRMTKSFFQDSWAEIPDKTSSSRFMRPRHSYKSFRNEEKTKEKGDKKNKERDGRKNKEKDEKKNKEKDEKKEEEKDEEKIEERDEDGGYANAIYIPYLSFAKYCRGKCSDDSENARNDAPHEKMKRKKLHEESHRCRNLLDKYKNRVIHGPSTLDEWYYHFAAEDAAKDNSSKDRHRRNKTQVVTKSLKDNTNEGDHWRLVRVNQLWVWVIGSKWLITATCDPIDGIEETLPQGIIDHIRKQARVRGNRSQPYTPFYMSKLLLDYCIGSYERVPVAADKEQLSIRQIFSNYINTIGREETTLFEKFSKFSSKTNDRRKLQHLLLDNQIREATEDAKIMSCEIKDIRDELNILKSVAKFQREVEKKLSTSGSGKAGFSNNPSRTLSSNSTLRADYVVDDISQMDEISDRIQSSISETLSLEQSEIANLQATLSVEQGKTLMIFTIVTIAFLPLSFLTSYFAMDTERFHQNTLWSKLVVFAPLLFLPPMLLLLPPVAIRPIKPLTDYMPNMFRRGKKHAADATRNTSAESEATPVDLGSRTPSEVEEASPAPSIRRRDNLIRRFRRSD</sequence>
<feature type="region of interest" description="Disordered" evidence="8">
    <location>
        <begin position="1"/>
        <end position="28"/>
    </location>
</feature>
<feature type="compositionally biased region" description="Polar residues" evidence="8">
    <location>
        <begin position="1"/>
        <end position="23"/>
    </location>
</feature>
<keyword evidence="4 9" id="KW-1133">Transmembrane helix</keyword>
<dbReference type="PANTHER" id="PTHR24173:SF74">
    <property type="entry name" value="ANKYRIN REPEAT DOMAIN-CONTAINING PROTEIN 16"/>
    <property type="match status" value="1"/>
</dbReference>
<dbReference type="InterPro" id="IPR002110">
    <property type="entry name" value="Ankyrin_rpt"/>
</dbReference>
<dbReference type="Gene3D" id="1.25.40.20">
    <property type="entry name" value="Ankyrin repeat-containing domain"/>
    <property type="match status" value="4"/>
</dbReference>
<name>A0ABY6U878_BIOOC</name>
<feature type="repeat" description="ANK" evidence="7">
    <location>
        <begin position="222"/>
        <end position="254"/>
    </location>
</feature>
<dbReference type="Gene3D" id="1.20.58.340">
    <property type="entry name" value="Magnesium transport protein CorA, transmembrane region"/>
    <property type="match status" value="1"/>
</dbReference>
<feature type="transmembrane region" description="Helical" evidence="9">
    <location>
        <begin position="1314"/>
        <end position="1334"/>
    </location>
</feature>
<keyword evidence="6 9" id="KW-0472">Membrane</keyword>
<evidence type="ECO:0000256" key="9">
    <source>
        <dbReference type="SAM" id="Phobius"/>
    </source>
</evidence>
<dbReference type="Pfam" id="PF12796">
    <property type="entry name" value="Ank_2"/>
    <property type="match status" value="2"/>
</dbReference>
<keyword evidence="11" id="KW-1185">Reference proteome</keyword>
<feature type="transmembrane region" description="Helical" evidence="9">
    <location>
        <begin position="1282"/>
        <end position="1302"/>
    </location>
</feature>
<evidence type="ECO:0008006" key="12">
    <source>
        <dbReference type="Google" id="ProtNLM"/>
    </source>
</evidence>
<dbReference type="InterPro" id="IPR036770">
    <property type="entry name" value="Ankyrin_rpt-contain_sf"/>
</dbReference>
<dbReference type="SUPFAM" id="SSF48403">
    <property type="entry name" value="Ankyrin repeat"/>
    <property type="match status" value="2"/>
</dbReference>
<dbReference type="PROSITE" id="PS50088">
    <property type="entry name" value="ANK_REPEAT"/>
    <property type="match status" value="3"/>
</dbReference>
<dbReference type="PROSITE" id="PS50297">
    <property type="entry name" value="ANK_REP_REGION"/>
    <property type="match status" value="3"/>
</dbReference>
<evidence type="ECO:0000256" key="7">
    <source>
        <dbReference type="PROSITE-ProRule" id="PRU00023"/>
    </source>
</evidence>
<evidence type="ECO:0000313" key="11">
    <source>
        <dbReference type="Proteomes" id="UP000766486"/>
    </source>
</evidence>
<feature type="repeat" description="ANK" evidence="7">
    <location>
        <begin position="156"/>
        <end position="188"/>
    </location>
</feature>
<feature type="compositionally biased region" description="Basic and acidic residues" evidence="8">
    <location>
        <begin position="877"/>
        <end position="925"/>
    </location>
</feature>
<feature type="compositionally biased region" description="Acidic residues" evidence="8">
    <location>
        <begin position="678"/>
        <end position="695"/>
    </location>
</feature>
<feature type="region of interest" description="Disordered" evidence="8">
    <location>
        <begin position="952"/>
        <end position="973"/>
    </location>
</feature>
<comment type="subcellular location">
    <subcellularLocation>
        <location evidence="1">Membrane</location>
        <topology evidence="1">Multi-pass membrane protein</topology>
    </subcellularLocation>
</comment>
<protein>
    <recommendedName>
        <fullName evidence="12">Ankyrin repeat protein</fullName>
    </recommendedName>
</protein>
<feature type="repeat" description="ANK" evidence="7">
    <location>
        <begin position="88"/>
        <end position="120"/>
    </location>
</feature>
<dbReference type="Proteomes" id="UP000766486">
    <property type="component" value="Unassembled WGS sequence"/>
</dbReference>
<evidence type="ECO:0000256" key="5">
    <source>
        <dbReference type="ARBA" id="ARBA00023043"/>
    </source>
</evidence>
<feature type="region of interest" description="Disordered" evidence="8">
    <location>
        <begin position="862"/>
        <end position="927"/>
    </location>
</feature>
<dbReference type="SMART" id="SM00248">
    <property type="entry name" value="ANK"/>
    <property type="match status" value="12"/>
</dbReference>
<evidence type="ECO:0000256" key="4">
    <source>
        <dbReference type="ARBA" id="ARBA00022989"/>
    </source>
</evidence>
<dbReference type="PANTHER" id="PTHR24173">
    <property type="entry name" value="ANKYRIN REPEAT CONTAINING"/>
    <property type="match status" value="1"/>
</dbReference>
<dbReference type="SUPFAM" id="SSF144083">
    <property type="entry name" value="Magnesium transport protein CorA, transmembrane region"/>
    <property type="match status" value="1"/>
</dbReference>
<comment type="caution">
    <text evidence="10">The sequence shown here is derived from an EMBL/GenBank/DDBJ whole genome shotgun (WGS) entry which is preliminary data.</text>
</comment>
<evidence type="ECO:0000256" key="3">
    <source>
        <dbReference type="ARBA" id="ARBA00022737"/>
    </source>
</evidence>
<evidence type="ECO:0000256" key="1">
    <source>
        <dbReference type="ARBA" id="ARBA00004141"/>
    </source>
</evidence>
<dbReference type="EMBL" id="CABFNS010000746">
    <property type="protein sequence ID" value="VUC26309.1"/>
    <property type="molecule type" value="Genomic_DNA"/>
</dbReference>
<gene>
    <name evidence="10" type="ORF">CLO192961_LOCUS187541</name>
</gene>
<dbReference type="Pfam" id="PF00023">
    <property type="entry name" value="Ank"/>
    <property type="match status" value="1"/>
</dbReference>